<evidence type="ECO:0000313" key="1">
    <source>
        <dbReference type="EMBL" id="GFE25692.1"/>
    </source>
</evidence>
<gene>
    <name evidence="1" type="ORF">Sliba_61450</name>
</gene>
<evidence type="ECO:0000313" key="2">
    <source>
        <dbReference type="Proteomes" id="UP000429552"/>
    </source>
</evidence>
<accession>A0A640TS95</accession>
<proteinExistence type="predicted"/>
<dbReference type="EMBL" id="BLIP01000002">
    <property type="protein sequence ID" value="GFE25692.1"/>
    <property type="molecule type" value="Genomic_DNA"/>
</dbReference>
<reference evidence="1 2" key="1">
    <citation type="submission" date="2019-12" db="EMBL/GenBank/DDBJ databases">
        <title>Whole genome shotgun sequence of Streptomyces libani subsp. libani NBRC 13452.</title>
        <authorList>
            <person name="Ichikawa N."/>
            <person name="Kimura A."/>
            <person name="Kitahashi Y."/>
            <person name="Komaki H."/>
            <person name="Tamura T."/>
        </authorList>
    </citation>
    <scope>NUCLEOTIDE SEQUENCE [LARGE SCALE GENOMIC DNA]</scope>
    <source>
        <strain evidence="1 2">NBRC 13452</strain>
    </source>
</reference>
<comment type="caution">
    <text evidence="1">The sequence shown here is derived from an EMBL/GenBank/DDBJ whole genome shotgun (WGS) entry which is preliminary data.</text>
</comment>
<sequence length="64" mass="7517">MTEIPRECTRSEKRHLPVRNCPRCHRHVRAIWIPMPYAYEEELDPKGLVAYDCPDELCEGSNGF</sequence>
<dbReference type="AlphaFoldDB" id="A0A640TS95"/>
<name>A0A640TS95_STRNI</name>
<organism evidence="1 2">
    <name type="scientific">Streptomyces nigrescens</name>
    <dbReference type="NCBI Taxonomy" id="1920"/>
    <lineage>
        <taxon>Bacteria</taxon>
        <taxon>Bacillati</taxon>
        <taxon>Actinomycetota</taxon>
        <taxon>Actinomycetes</taxon>
        <taxon>Kitasatosporales</taxon>
        <taxon>Streptomycetaceae</taxon>
        <taxon>Streptomyces</taxon>
    </lineage>
</organism>
<protein>
    <submittedName>
        <fullName evidence="1">Uncharacterized protein</fullName>
    </submittedName>
</protein>
<dbReference type="Proteomes" id="UP000429552">
    <property type="component" value="Unassembled WGS sequence"/>
</dbReference>